<keyword evidence="8" id="KW-0805">Transcription regulation</keyword>
<evidence type="ECO:0000256" key="1">
    <source>
        <dbReference type="ARBA" id="ARBA00003767"/>
    </source>
</evidence>
<evidence type="ECO:0000256" key="13">
    <source>
        <dbReference type="SAM" id="MobiDB-lite"/>
    </source>
</evidence>
<feature type="domain" description="C2H2-type" evidence="14">
    <location>
        <begin position="1150"/>
        <end position="1178"/>
    </location>
</feature>
<keyword evidence="10" id="KW-0804">Transcription</keyword>
<feature type="domain" description="C2H2-type" evidence="14">
    <location>
        <begin position="604"/>
        <end position="629"/>
    </location>
</feature>
<dbReference type="InterPro" id="IPR041697">
    <property type="entry name" value="Znf-C2H2_11"/>
</dbReference>
<reference evidence="16" key="1">
    <citation type="submission" date="2025-08" db="UniProtKB">
        <authorList>
            <consortium name="RefSeq"/>
        </authorList>
    </citation>
    <scope>IDENTIFICATION</scope>
</reference>
<comment type="subcellular location">
    <subcellularLocation>
        <location evidence="2">Nucleus</location>
    </subcellularLocation>
</comment>
<keyword evidence="11" id="KW-0539">Nucleus</keyword>
<keyword evidence="15" id="KW-1185">Reference proteome</keyword>
<name>A0A6J2US10_CHACN</name>
<evidence type="ECO:0000259" key="14">
    <source>
        <dbReference type="PROSITE" id="PS50157"/>
    </source>
</evidence>
<feature type="region of interest" description="Disordered" evidence="13">
    <location>
        <begin position="1176"/>
        <end position="1270"/>
    </location>
</feature>
<feature type="domain" description="C2H2-type" evidence="14">
    <location>
        <begin position="744"/>
        <end position="771"/>
    </location>
</feature>
<dbReference type="GO" id="GO:0003677">
    <property type="term" value="F:DNA binding"/>
    <property type="evidence" value="ECO:0007669"/>
    <property type="project" value="UniProtKB-KW"/>
</dbReference>
<dbReference type="PANTHER" id="PTHR47222">
    <property type="entry name" value="ZINC FINGER PROTEIN 532-RELATED"/>
    <property type="match status" value="1"/>
</dbReference>
<keyword evidence="6 12" id="KW-0863">Zinc-finger</keyword>
<dbReference type="InterPro" id="IPR057356">
    <property type="entry name" value="Znf-C2H2_ZNF592"/>
</dbReference>
<feature type="domain" description="C2H2-type" evidence="14">
    <location>
        <begin position="1121"/>
        <end position="1148"/>
    </location>
</feature>
<feature type="compositionally biased region" description="Polar residues" evidence="13">
    <location>
        <begin position="963"/>
        <end position="973"/>
    </location>
</feature>
<sequence>MGDMKTPDFDDLLAAFDIPDATSLDAKEAIQDSHDEAEGHLKHTGMCMDDTGSVPHAVTATTDVPAVSVIVKNTSRQESFEHGVEKESPHLGHLLQNGFRNSGSSLETQVGHSSFPRLNTSPINGDCSRGLLEKVPVLFKSEKNSSILKSVPEFSPISSPESDEMLSNGMDDRPKHEEGPYFPQDTLFESADITDMSDNHRKPETHKTIDKFNERDLSSETVNILNRNSTSVPQENVECFSRDHGEKTGPLSNNPICSLENNYSNAETKKYLTLETNTSPSPPCVKKASKLSTCLDALAALNAKKDPSEQTNVRDLGPAPLKASPKVPISPRSPRSPLEAVKRLIKQPDSPMSMCSDSSSKGSPALATGSPPAIPRVRIKTIKTSSGQIKRTVTSVLPDSETEDLQSPFGSSPSQSSVDEVCSKVLPMYRPQDLVSDVVFENGRRDAPRAAQLGTAPTKAKTAGGSKKAPMQNVSGNLKRTQRGQRQRKVLSNQAGSATNTSYLPKALHLANLNLVPHSVAASVTARSSSHGPSESQLSSSVVCNTVPLVHQVKKALPNTHAVLPNTAAGTLSRLLNHSNPVPPYVPDLKPPPESNIKLPSNGYCCLECGDSFGLEKSLAYHYSRKSVHIEVTCTHCSKTLVFFNKCALLAHAREHKSKGIIMQCTQLFMKPIAVDQMFTPIRQERPAPSRNSQTRSSVQSAKGQAAQPLARHGLRCLECNKPMRDHTALAGHFQRLAGDAEVLMCRPCSMLLPNKCSYRAHQRIHTHKSPYCCPECGFISRSTDIQKHVKENCLHYSRKVGYSCRHCDKLYMSLPLLKSHIEQKHCDVFYKCSVCPVAFKTTDGCQTHIKNKHGAMETSPLVIYKCSCETVFKKKQLLFQHFHQRACLFKCPECTSVFTQKLELMQHFRDAHSGVFRGEAEKGSRHTQTVSVSQHQETMPASCPPKANKPISGANRGERDSSTAAQKSSSGVNMRNAGWTCGECLLWLPDRETYVNHMKTSHSRLVKRHPCRQCDRSFNSSTSLRRHVRHDHDGKKRVYTCWYCTDEKVTFTKHFMLKNHMSLMHGIKNPDLSLMAKFAPQEPGSAVAQGSKRRAEDAQGGGDGGGTADAPLVKRLRPHFRCSKCGYTTENKAQFLEHIPQHKTDSDTPQCQNCGLCFTSQLALNRHLFIVHKVKEPEDEEVEEEEEEEEEEDDEEDLDERKDLEPRQGIPEDTCKKNELEPAVEKHGPSTVACPSRPAAEVCSNTVDREFSDSAHTQTPDTSGREKSE</sequence>
<feature type="region of interest" description="Disordered" evidence="13">
    <location>
        <begin position="152"/>
        <end position="180"/>
    </location>
</feature>
<dbReference type="Pfam" id="PF25412">
    <property type="entry name" value="zf-C2H2_ZNF592"/>
    <property type="match status" value="1"/>
</dbReference>
<keyword evidence="7" id="KW-0862">Zinc</keyword>
<dbReference type="CTD" id="9640"/>
<dbReference type="AlphaFoldDB" id="A0A6J2US10"/>
<proteinExistence type="inferred from homology"/>
<evidence type="ECO:0000256" key="5">
    <source>
        <dbReference type="ARBA" id="ARBA00022737"/>
    </source>
</evidence>
<comment type="function">
    <text evidence="1">May be involved in transcriptional regulation.</text>
</comment>
<feature type="compositionally biased region" description="Low complexity" evidence="13">
    <location>
        <begin position="406"/>
        <end position="417"/>
    </location>
</feature>
<feature type="compositionally biased region" description="Low complexity" evidence="13">
    <location>
        <begin position="454"/>
        <end position="470"/>
    </location>
</feature>
<dbReference type="InterPro" id="IPR045914">
    <property type="entry name" value="Zn532-like"/>
</dbReference>
<feature type="compositionally biased region" description="Low complexity" evidence="13">
    <location>
        <begin position="348"/>
        <end position="360"/>
    </location>
</feature>
<dbReference type="SUPFAM" id="SSF57667">
    <property type="entry name" value="beta-beta-alpha zinc fingers"/>
    <property type="match status" value="2"/>
</dbReference>
<feature type="compositionally biased region" description="Polar residues" evidence="13">
    <location>
        <begin position="927"/>
        <end position="940"/>
    </location>
</feature>
<dbReference type="PROSITE" id="PS00028">
    <property type="entry name" value="ZINC_FINGER_C2H2_1"/>
    <property type="match status" value="6"/>
</dbReference>
<feature type="domain" description="C2H2-type" evidence="14">
    <location>
        <begin position="890"/>
        <end position="915"/>
    </location>
</feature>
<dbReference type="OrthoDB" id="8856548at2759"/>
<comment type="similarity">
    <text evidence="3">Belongs to the krueppel C2H2-type zinc-finger protein family.</text>
</comment>
<feature type="compositionally biased region" description="Polar residues" evidence="13">
    <location>
        <begin position="690"/>
        <end position="703"/>
    </location>
</feature>
<evidence type="ECO:0000256" key="10">
    <source>
        <dbReference type="ARBA" id="ARBA00023163"/>
    </source>
</evidence>
<feature type="region of interest" description="Disordered" evidence="13">
    <location>
        <begin position="1084"/>
        <end position="1112"/>
    </location>
</feature>
<evidence type="ECO:0000256" key="6">
    <source>
        <dbReference type="ARBA" id="ARBA00022771"/>
    </source>
</evidence>
<dbReference type="InParanoid" id="A0A6J2US10"/>
<evidence type="ECO:0000256" key="12">
    <source>
        <dbReference type="PROSITE-ProRule" id="PRU00042"/>
    </source>
</evidence>
<evidence type="ECO:0000256" key="9">
    <source>
        <dbReference type="ARBA" id="ARBA00023125"/>
    </source>
</evidence>
<dbReference type="GeneID" id="115805451"/>
<organism evidence="15 16">
    <name type="scientific">Chanos chanos</name>
    <name type="common">Milkfish</name>
    <name type="synonym">Mugil chanos</name>
    <dbReference type="NCBI Taxonomy" id="29144"/>
    <lineage>
        <taxon>Eukaryota</taxon>
        <taxon>Metazoa</taxon>
        <taxon>Chordata</taxon>
        <taxon>Craniata</taxon>
        <taxon>Vertebrata</taxon>
        <taxon>Euteleostomi</taxon>
        <taxon>Actinopterygii</taxon>
        <taxon>Neopterygii</taxon>
        <taxon>Teleostei</taxon>
        <taxon>Ostariophysi</taxon>
        <taxon>Gonorynchiformes</taxon>
        <taxon>Chanidae</taxon>
        <taxon>Chanos</taxon>
    </lineage>
</organism>
<feature type="region of interest" description="Disordered" evidence="13">
    <location>
        <begin position="305"/>
        <end position="417"/>
    </location>
</feature>
<keyword evidence="9" id="KW-0238">DNA-binding</keyword>
<feature type="compositionally biased region" description="Basic and acidic residues" evidence="13">
    <location>
        <begin position="1214"/>
        <end position="1229"/>
    </location>
</feature>
<dbReference type="GO" id="GO:0008270">
    <property type="term" value="F:zinc ion binding"/>
    <property type="evidence" value="ECO:0007669"/>
    <property type="project" value="UniProtKB-KW"/>
</dbReference>
<feature type="compositionally biased region" description="Basic and acidic residues" evidence="13">
    <location>
        <begin position="170"/>
        <end position="179"/>
    </location>
</feature>
<keyword evidence="4" id="KW-0479">Metal-binding</keyword>
<dbReference type="Gene3D" id="3.30.160.60">
    <property type="entry name" value="Classic Zinc Finger"/>
    <property type="match status" value="4"/>
</dbReference>
<dbReference type="SMART" id="SM00355">
    <property type="entry name" value="ZnF_C2H2"/>
    <property type="match status" value="13"/>
</dbReference>
<evidence type="ECO:0000256" key="8">
    <source>
        <dbReference type="ARBA" id="ARBA00023015"/>
    </source>
</evidence>
<feature type="domain" description="C2H2-type" evidence="14">
    <location>
        <begin position="1010"/>
        <end position="1038"/>
    </location>
</feature>
<feature type="region of interest" description="Disordered" evidence="13">
    <location>
        <begin position="685"/>
        <end position="707"/>
    </location>
</feature>
<feature type="compositionally biased region" description="Polar residues" evidence="13">
    <location>
        <begin position="382"/>
        <end position="397"/>
    </location>
</feature>
<dbReference type="PANTHER" id="PTHR47222:SF1">
    <property type="entry name" value="ZINC FINGER PROTEIN 592"/>
    <property type="match status" value="1"/>
</dbReference>
<evidence type="ECO:0000256" key="11">
    <source>
        <dbReference type="ARBA" id="ARBA00023242"/>
    </source>
</evidence>
<evidence type="ECO:0000256" key="3">
    <source>
        <dbReference type="ARBA" id="ARBA00006991"/>
    </source>
</evidence>
<evidence type="ECO:0000256" key="7">
    <source>
        <dbReference type="ARBA" id="ARBA00022833"/>
    </source>
</evidence>
<evidence type="ECO:0000256" key="4">
    <source>
        <dbReference type="ARBA" id="ARBA00022723"/>
    </source>
</evidence>
<dbReference type="GO" id="GO:0005634">
    <property type="term" value="C:nucleus"/>
    <property type="evidence" value="ECO:0007669"/>
    <property type="project" value="UniProtKB-SubCell"/>
</dbReference>
<evidence type="ECO:0000256" key="2">
    <source>
        <dbReference type="ARBA" id="ARBA00004123"/>
    </source>
</evidence>
<evidence type="ECO:0000313" key="16">
    <source>
        <dbReference type="RefSeq" id="XP_030621896.1"/>
    </source>
</evidence>
<feature type="compositionally biased region" description="Acidic residues" evidence="13">
    <location>
        <begin position="1178"/>
        <end position="1199"/>
    </location>
</feature>
<keyword evidence="5" id="KW-0677">Repeat</keyword>
<feature type="region of interest" description="Disordered" evidence="13">
    <location>
        <begin position="447"/>
        <end position="498"/>
    </location>
</feature>
<evidence type="ECO:0000313" key="15">
    <source>
        <dbReference type="Proteomes" id="UP000504632"/>
    </source>
</evidence>
<dbReference type="PROSITE" id="PS50157">
    <property type="entry name" value="ZINC_FINGER_C2H2_2"/>
    <property type="match status" value="6"/>
</dbReference>
<feature type="compositionally biased region" description="Basic residues" evidence="13">
    <location>
        <begin position="480"/>
        <end position="489"/>
    </location>
</feature>
<accession>A0A6J2US10</accession>
<dbReference type="RefSeq" id="XP_030621896.1">
    <property type="nucleotide sequence ID" value="XM_030766036.1"/>
</dbReference>
<gene>
    <name evidence="16" type="primary">znf592</name>
</gene>
<dbReference type="InterPro" id="IPR013087">
    <property type="entry name" value="Znf_C2H2_type"/>
</dbReference>
<feature type="region of interest" description="Disordered" evidence="13">
    <location>
        <begin position="918"/>
        <end position="973"/>
    </location>
</feature>
<protein>
    <submittedName>
        <fullName evidence="16">Zinc finger protein 592</fullName>
    </submittedName>
</protein>
<dbReference type="Pfam" id="PF16622">
    <property type="entry name" value="zf-C2H2_11"/>
    <property type="match status" value="1"/>
</dbReference>
<dbReference type="InterPro" id="IPR036236">
    <property type="entry name" value="Znf_C2H2_sf"/>
</dbReference>
<dbReference type="Proteomes" id="UP000504632">
    <property type="component" value="Chromosome 2"/>
</dbReference>